<reference evidence="1 2" key="1">
    <citation type="submission" date="2019-10" db="EMBL/GenBank/DDBJ databases">
        <title>Two novel species isolated from a subtropical stream in China.</title>
        <authorList>
            <person name="Lu H."/>
        </authorList>
    </citation>
    <scope>NUCLEOTIDE SEQUENCE [LARGE SCALE GENOMIC DNA]</scope>
    <source>
        <strain evidence="1 2">FT103W</strain>
    </source>
</reference>
<organism evidence="1 2">
    <name type="scientific">Rugamonas rivuli</name>
    <dbReference type="NCBI Taxonomy" id="2743358"/>
    <lineage>
        <taxon>Bacteria</taxon>
        <taxon>Pseudomonadati</taxon>
        <taxon>Pseudomonadota</taxon>
        <taxon>Betaproteobacteria</taxon>
        <taxon>Burkholderiales</taxon>
        <taxon>Oxalobacteraceae</taxon>
        <taxon>Telluria group</taxon>
        <taxon>Rugamonas</taxon>
    </lineage>
</organism>
<protein>
    <submittedName>
        <fullName evidence="1">Uncharacterized protein</fullName>
    </submittedName>
</protein>
<name>A0A843SRB8_9BURK</name>
<sequence>MKIYDVEIPSDLEIPELDENSRAEIDALHEEIARDRAERKRLAEMSPYKDLGKAWQRPSVQQCAEPEPSIDVEALRQLPLHIRAIFAYVLREHVTR</sequence>
<dbReference type="AlphaFoldDB" id="A0A843SRB8"/>
<accession>A0A843SRB8</accession>
<evidence type="ECO:0000313" key="2">
    <source>
        <dbReference type="Proteomes" id="UP000444318"/>
    </source>
</evidence>
<keyword evidence="2" id="KW-1185">Reference proteome</keyword>
<evidence type="ECO:0000313" key="1">
    <source>
        <dbReference type="EMBL" id="MQA23477.1"/>
    </source>
</evidence>
<gene>
    <name evidence="1" type="ORF">GEV01_28535</name>
</gene>
<proteinExistence type="predicted"/>
<dbReference type="EMBL" id="WHUF01000011">
    <property type="protein sequence ID" value="MQA23477.1"/>
    <property type="molecule type" value="Genomic_DNA"/>
</dbReference>
<dbReference type="Proteomes" id="UP000444318">
    <property type="component" value="Unassembled WGS sequence"/>
</dbReference>
<comment type="caution">
    <text evidence="1">The sequence shown here is derived from an EMBL/GenBank/DDBJ whole genome shotgun (WGS) entry which is preliminary data.</text>
</comment>
<dbReference type="RefSeq" id="WP_152809497.1">
    <property type="nucleotide sequence ID" value="NZ_WHUF01000011.1"/>
</dbReference>